<name>E7C476_9BACT</name>
<dbReference type="InterPro" id="IPR055398">
    <property type="entry name" value="Rossmann-like_BshC"/>
</dbReference>
<feature type="domain" description="Bacillithiol biosynthesis BshC N-terminal Rossmann-like" evidence="3">
    <location>
        <begin position="32"/>
        <end position="333"/>
    </location>
</feature>
<feature type="domain" description="Bacillithiol biosynthesis BshC C-terminal coiled-coil" evidence="4">
    <location>
        <begin position="336"/>
        <end position="483"/>
    </location>
</feature>
<organism evidence="5">
    <name type="scientific">uncultured Gemmatimonadales bacterium HF0200_36I24</name>
    <dbReference type="NCBI Taxonomy" id="723614"/>
    <lineage>
        <taxon>Bacteria</taxon>
        <taxon>Pseudomonadati</taxon>
        <taxon>Gemmatimonadota</taxon>
        <taxon>Gemmatimonadia</taxon>
        <taxon>Gemmatimonadales</taxon>
        <taxon>environmental samples</taxon>
    </lineage>
</organism>
<dbReference type="Pfam" id="PF24850">
    <property type="entry name" value="CC_BshC"/>
    <property type="match status" value="1"/>
</dbReference>
<evidence type="ECO:0000259" key="3">
    <source>
        <dbReference type="Pfam" id="PF10079"/>
    </source>
</evidence>
<dbReference type="EMBL" id="GU567980">
    <property type="protein sequence ID" value="ADI22250.1"/>
    <property type="molecule type" value="Genomic_DNA"/>
</dbReference>
<sequence>MLPIIDQRFDALTRQRALDFLDRPNGVSQERLDRWVEGSGLVVSTGQQPGLMGGPLYCLYKGITAVKLAKKLENLLCRPVFPVFWIASEDHDWEESAHTYLIDGSNSLKRLQITDPGQINRSIHRVLLDKDVEGFIEEVTQSIPKNEFSDHYLKLIIDGYNPGNTLVDGFRTVLSELLGPLGMFFVDAANELVKRSSREILFAELDQAEAHECFLREESEKIETAGYPVQVPILKGGVNLFLEGSLGRERLYRHFDGFEMHGSGDKITAAAIRSRFEDDPLSLSSNVLLRPIVESAILPTVSYVAGPGEISYYGQIKKLYNAHGLKMPIIFPRPSVTVVESKIRKIIDKFSLSPKELMSPHYEVASRIAHEKIPEDVSTAIGKLEDSMREGSRDLLQASQDVDPTLEGPVTRMRNTALSALQEAERKIAQSVKRKIDIDLGQLEKAQVHLFPERNPQERILNPIYYLVRYGNQFIGFLVDKLKVDLIDDTD</sequence>
<keyword evidence="1 2" id="KW-0436">Ligase</keyword>
<evidence type="ECO:0000256" key="1">
    <source>
        <dbReference type="ARBA" id="ARBA00022598"/>
    </source>
</evidence>
<evidence type="ECO:0000313" key="5">
    <source>
        <dbReference type="EMBL" id="ADI22250.1"/>
    </source>
</evidence>
<gene>
    <name evidence="2" type="primary">bshC</name>
</gene>
<dbReference type="AlphaFoldDB" id="E7C476"/>
<accession>E7C476</accession>
<dbReference type="NCBIfam" id="TIGR03998">
    <property type="entry name" value="thiol_BshC"/>
    <property type="match status" value="1"/>
</dbReference>
<evidence type="ECO:0000259" key="4">
    <source>
        <dbReference type="Pfam" id="PF24850"/>
    </source>
</evidence>
<dbReference type="InterPro" id="IPR055399">
    <property type="entry name" value="CC_BshC"/>
</dbReference>
<dbReference type="EC" id="6.-.-.-" evidence="2"/>
<dbReference type="HAMAP" id="MF_01867">
    <property type="entry name" value="BshC"/>
    <property type="match status" value="1"/>
</dbReference>
<dbReference type="Pfam" id="PF10079">
    <property type="entry name" value="Rossmann-like_BshC"/>
    <property type="match status" value="1"/>
</dbReference>
<evidence type="ECO:0000256" key="2">
    <source>
        <dbReference type="HAMAP-Rule" id="MF_01867"/>
    </source>
</evidence>
<comment type="similarity">
    <text evidence="2">Belongs to the BshC family.</text>
</comment>
<dbReference type="PIRSF" id="PIRSF012535">
    <property type="entry name" value="UCP012535"/>
    <property type="match status" value="1"/>
</dbReference>
<proteinExistence type="inferred from homology"/>
<dbReference type="GO" id="GO:0016874">
    <property type="term" value="F:ligase activity"/>
    <property type="evidence" value="ECO:0007669"/>
    <property type="project" value="UniProtKB-UniRule"/>
</dbReference>
<reference evidence="5" key="1">
    <citation type="submission" date="2010-01" db="EMBL/GenBank/DDBJ databases">
        <title>Genome fragments of uncultured bacteria from the North Pacific subtropical Gyre.</title>
        <authorList>
            <person name="Pham V.D."/>
            <person name="Delong E.F."/>
        </authorList>
    </citation>
    <scope>NUCLEOTIDE SEQUENCE</scope>
</reference>
<protein>
    <recommendedName>
        <fullName evidence="2">Putative cysteine ligase BshC</fullName>
        <ecNumber evidence="2">6.-.-.-</ecNumber>
    </recommendedName>
</protein>
<dbReference type="InterPro" id="IPR011199">
    <property type="entry name" value="Bacillithiol_biosynth_BshC"/>
</dbReference>